<dbReference type="AlphaFoldDB" id="A0A078B5Q5"/>
<evidence type="ECO:0000313" key="2">
    <source>
        <dbReference type="EMBL" id="CDW89541.1"/>
    </source>
</evidence>
<accession>A0A078B5Q5</accession>
<evidence type="ECO:0000313" key="3">
    <source>
        <dbReference type="Proteomes" id="UP000039865"/>
    </source>
</evidence>
<dbReference type="EMBL" id="CCKQ01017642">
    <property type="protein sequence ID" value="CDW89541.1"/>
    <property type="molecule type" value="Genomic_DNA"/>
</dbReference>
<dbReference type="InParanoid" id="A0A078B5Q5"/>
<organism evidence="2 3">
    <name type="scientific">Stylonychia lemnae</name>
    <name type="common">Ciliate</name>
    <dbReference type="NCBI Taxonomy" id="5949"/>
    <lineage>
        <taxon>Eukaryota</taxon>
        <taxon>Sar</taxon>
        <taxon>Alveolata</taxon>
        <taxon>Ciliophora</taxon>
        <taxon>Intramacronucleata</taxon>
        <taxon>Spirotrichea</taxon>
        <taxon>Stichotrichia</taxon>
        <taxon>Sporadotrichida</taxon>
        <taxon>Oxytrichidae</taxon>
        <taxon>Stylonychinae</taxon>
        <taxon>Stylonychia</taxon>
    </lineage>
</organism>
<feature type="compositionally biased region" description="Basic and acidic residues" evidence="1">
    <location>
        <begin position="88"/>
        <end position="98"/>
    </location>
</feature>
<gene>
    <name evidence="2" type="primary">Contig613.g678</name>
    <name evidence="2" type="ORF">STYLEM_18674</name>
</gene>
<proteinExistence type="predicted"/>
<keyword evidence="3" id="KW-1185">Reference proteome</keyword>
<dbReference type="Proteomes" id="UP000039865">
    <property type="component" value="Unassembled WGS sequence"/>
</dbReference>
<reference evidence="2 3" key="1">
    <citation type="submission" date="2014-06" db="EMBL/GenBank/DDBJ databases">
        <authorList>
            <person name="Swart Estienne"/>
        </authorList>
    </citation>
    <scope>NUCLEOTIDE SEQUENCE [LARGE SCALE GENOMIC DNA]</scope>
    <source>
        <strain evidence="2 3">130c</strain>
    </source>
</reference>
<feature type="region of interest" description="Disordered" evidence="1">
    <location>
        <begin position="67"/>
        <end position="106"/>
    </location>
</feature>
<feature type="region of interest" description="Disordered" evidence="1">
    <location>
        <begin position="186"/>
        <end position="253"/>
    </location>
</feature>
<name>A0A078B5Q5_STYLE</name>
<feature type="compositionally biased region" description="Low complexity" evidence="1">
    <location>
        <begin position="186"/>
        <end position="196"/>
    </location>
</feature>
<evidence type="ECO:0000256" key="1">
    <source>
        <dbReference type="SAM" id="MobiDB-lite"/>
    </source>
</evidence>
<protein>
    <submittedName>
        <fullName evidence="2">Uncharacterized protein</fullName>
    </submittedName>
</protein>
<feature type="compositionally biased region" description="Polar residues" evidence="1">
    <location>
        <begin position="202"/>
        <end position="228"/>
    </location>
</feature>
<sequence length="267" mass="31010">MQLTLKNALLAFILYKFYHRMKNVLLSLLGALLISLIRGLIRLSSNLKMNDLLRLIRKQKFEVQKETTVNSSCQTQDHKNPGPNDQLQNKEEDKENHDNQTGNSSLCTQMQSYNTEKSPEELNSIPLKSIVFKTQQSSSLKSNRVLKRKLTSDHIYHSQPSSLDTLVQSYQEQNENKRNQDLALKQQNKQESNQSSHRIINDSPNHQQGYNKQNQFVKENSPQSASTVEHNDTKTRQSYSSNRKFSRQEFLPRSKTQFLKIIQEETD</sequence>